<keyword evidence="2" id="KW-1185">Reference proteome</keyword>
<dbReference type="Proteomes" id="UP001580430">
    <property type="component" value="Unassembled WGS sequence"/>
</dbReference>
<reference evidence="1 2" key="1">
    <citation type="submission" date="2024-09" db="EMBL/GenBank/DDBJ databases">
        <title>Paenibacillus zeirhizospherea sp. nov., isolated from surface of the maize (Zea mays) roots in a horticulture field, Hungary.</title>
        <authorList>
            <person name="Marton D."/>
            <person name="Farkas M."/>
            <person name="Bedics A."/>
            <person name="Toth E."/>
            <person name="Tancsics A."/>
            <person name="Boka K."/>
            <person name="Marati G."/>
            <person name="Kriszt B."/>
            <person name="Cserhati M."/>
        </authorList>
    </citation>
    <scope>NUCLEOTIDE SEQUENCE [LARGE SCALE GENOMIC DNA]</scope>
    <source>
        <strain evidence="1 2">JCM 18446</strain>
    </source>
</reference>
<evidence type="ECO:0000313" key="1">
    <source>
        <dbReference type="EMBL" id="MFB5759039.1"/>
    </source>
</evidence>
<name>A0ABV5BUT8_9BACL</name>
<comment type="caution">
    <text evidence="1">The sequence shown here is derived from an EMBL/GenBank/DDBJ whole genome shotgun (WGS) entry which is preliminary data.</text>
</comment>
<gene>
    <name evidence="1" type="ORF">ACE5LO_01400</name>
</gene>
<protein>
    <submittedName>
        <fullName evidence="1">Uncharacterized protein</fullName>
    </submittedName>
</protein>
<dbReference type="EMBL" id="JBHIRY010000001">
    <property type="protein sequence ID" value="MFB5759039.1"/>
    <property type="molecule type" value="Genomic_DNA"/>
</dbReference>
<sequence>MKLYEKKELLEVLAQDYIYEKEQNKVWQREDGFYYGIALGKLLGACTAFKYELNVSNDVIKIYNRKQTVVEIELS</sequence>
<organism evidence="1 2">
    <name type="scientific">Paenibacillus medicaginis</name>
    <dbReference type="NCBI Taxonomy" id="1470560"/>
    <lineage>
        <taxon>Bacteria</taxon>
        <taxon>Bacillati</taxon>
        <taxon>Bacillota</taxon>
        <taxon>Bacilli</taxon>
        <taxon>Bacillales</taxon>
        <taxon>Paenibacillaceae</taxon>
        <taxon>Paenibacillus</taxon>
    </lineage>
</organism>
<proteinExistence type="predicted"/>
<dbReference type="RefSeq" id="WP_375518291.1">
    <property type="nucleotide sequence ID" value="NZ_JBHIRY010000001.1"/>
</dbReference>
<evidence type="ECO:0000313" key="2">
    <source>
        <dbReference type="Proteomes" id="UP001580430"/>
    </source>
</evidence>
<accession>A0ABV5BUT8</accession>